<comment type="subcellular location">
    <subcellularLocation>
        <location evidence="1">Membrane</location>
        <topology evidence="1">Multi-pass membrane protein</topology>
    </subcellularLocation>
</comment>
<dbReference type="Proteomes" id="UP000287296">
    <property type="component" value="Unassembled WGS sequence"/>
</dbReference>
<evidence type="ECO:0000313" key="8">
    <source>
        <dbReference type="EMBL" id="RST61240.1"/>
    </source>
</evidence>
<keyword evidence="10" id="KW-1185">Reference proteome</keyword>
<evidence type="ECO:0000256" key="5">
    <source>
        <dbReference type="ARBA" id="ARBA00023136"/>
    </source>
</evidence>
<reference evidence="7 10" key="2">
    <citation type="submission" date="2021-03" db="EMBL/GenBank/DDBJ databases">
        <title>Antimicrobial resistance genes in bacteria isolated from Japanese honey, and their potential for conferring macrolide and lincosamide resistance in the American foulbrood pathogen Paenibacillus larvae.</title>
        <authorList>
            <person name="Okamoto M."/>
            <person name="Kumagai M."/>
            <person name="Kanamori H."/>
            <person name="Takamatsu D."/>
        </authorList>
    </citation>
    <scope>NUCLEOTIDE SEQUENCE [LARGE SCALE GENOMIC DNA]</scope>
    <source>
        <strain evidence="7 10">J6TS1</strain>
    </source>
</reference>
<evidence type="ECO:0000256" key="6">
    <source>
        <dbReference type="SAM" id="Phobius"/>
    </source>
</evidence>
<comment type="caution">
    <text evidence="8">The sequence shown here is derived from an EMBL/GenBank/DDBJ whole genome shotgun (WGS) entry which is preliminary data.</text>
</comment>
<dbReference type="OrthoDB" id="9780088at2"/>
<organism evidence="8 9">
    <name type="scientific">Siminovitchia terrae</name>
    <name type="common">Bacillus terrae</name>
    <dbReference type="NCBI Taxonomy" id="1914933"/>
    <lineage>
        <taxon>Bacteria</taxon>
        <taxon>Bacillati</taxon>
        <taxon>Bacillota</taxon>
        <taxon>Bacilli</taxon>
        <taxon>Bacillales</taxon>
        <taxon>Bacillaceae</taxon>
        <taxon>Siminovitchia</taxon>
    </lineage>
</organism>
<dbReference type="Gene3D" id="1.10.4160.10">
    <property type="entry name" value="Hydantoin permease"/>
    <property type="match status" value="1"/>
</dbReference>
<dbReference type="AlphaFoldDB" id="A0A429XCU0"/>
<feature type="transmembrane region" description="Helical" evidence="6">
    <location>
        <begin position="250"/>
        <end position="278"/>
    </location>
</feature>
<proteinExistence type="inferred from homology"/>
<evidence type="ECO:0000256" key="3">
    <source>
        <dbReference type="ARBA" id="ARBA00022692"/>
    </source>
</evidence>
<evidence type="ECO:0000256" key="1">
    <source>
        <dbReference type="ARBA" id="ARBA00004141"/>
    </source>
</evidence>
<name>A0A429XCU0_SIMTE</name>
<dbReference type="PANTHER" id="PTHR30569:SF0">
    <property type="entry name" value="CYTOSINE PERMEASE"/>
    <property type="match status" value="1"/>
</dbReference>
<dbReference type="InterPro" id="IPR030191">
    <property type="entry name" value="CodB"/>
</dbReference>
<dbReference type="Proteomes" id="UP000680670">
    <property type="component" value="Unassembled WGS sequence"/>
</dbReference>
<keyword evidence="3 6" id="KW-0812">Transmembrane</keyword>
<keyword evidence="5 6" id="KW-0472">Membrane</keyword>
<dbReference type="GO" id="GO:0005886">
    <property type="term" value="C:plasma membrane"/>
    <property type="evidence" value="ECO:0007669"/>
    <property type="project" value="TreeGrafter"/>
</dbReference>
<evidence type="ECO:0000313" key="9">
    <source>
        <dbReference type="Proteomes" id="UP000287296"/>
    </source>
</evidence>
<accession>A0A429XCU0</accession>
<feature type="transmembrane region" description="Helical" evidence="6">
    <location>
        <begin position="177"/>
        <end position="199"/>
    </location>
</feature>
<gene>
    <name evidence="8" type="ORF">D5F11_004140</name>
    <name evidence="7" type="ORF">J6TS1_11940</name>
</gene>
<evidence type="ECO:0000313" key="7">
    <source>
        <dbReference type="EMBL" id="GIN95324.1"/>
    </source>
</evidence>
<feature type="transmembrane region" description="Helical" evidence="6">
    <location>
        <begin position="32"/>
        <end position="56"/>
    </location>
</feature>
<protein>
    <submittedName>
        <fullName evidence="8">Uncharacterized protein</fullName>
    </submittedName>
</protein>
<feature type="transmembrane region" description="Helical" evidence="6">
    <location>
        <begin position="148"/>
        <end position="165"/>
    </location>
</feature>
<feature type="transmembrane region" description="Helical" evidence="6">
    <location>
        <begin position="284"/>
        <end position="308"/>
    </location>
</feature>
<reference evidence="8 9" key="1">
    <citation type="submission" date="2018-12" db="EMBL/GenBank/DDBJ databases">
        <authorList>
            <person name="Sun L."/>
            <person name="Chen Z."/>
        </authorList>
    </citation>
    <scope>NUCLEOTIDE SEQUENCE [LARGE SCALE GENOMIC DNA]</scope>
    <source>
        <strain evidence="8 9">LMG 29736</strain>
    </source>
</reference>
<comment type="similarity">
    <text evidence="2">Belongs to the purine-cytosine permease (2.A.39) family.</text>
</comment>
<dbReference type="Pfam" id="PF02133">
    <property type="entry name" value="Transp_cyt_pur"/>
    <property type="match status" value="1"/>
</dbReference>
<keyword evidence="4 6" id="KW-1133">Transmembrane helix</keyword>
<dbReference type="EMBL" id="QYTW02000002">
    <property type="protein sequence ID" value="RST61240.1"/>
    <property type="molecule type" value="Genomic_DNA"/>
</dbReference>
<sequence length="476" mass="51947">MSKDNNSAISKDVAFGFLPAQKNDRVFGFWDLVLIQVGIGISCICILTGSYTGMLLNAKESLAAVLFGNAIPFFLIAPIILLFARFGVDTFIGFRSALGYLGSNIFYFIFMLLTIGYMSVAFFMAGEALVKIASVIGLPGFFVSSKTGAPFFAIIVFAIVFFITFQGPLVMRKFNLIGVPAILLVVLGLFLMLIFGIGLTKIFGLSPAEPYPGDHTRSFVTALEINVGLGFSWLPYLGQYARLARNEKTAFRAGFFSYGVIVNIAVIFGALSAIVVASVEPTDWMFAIAGSWAGAIGLVLLTIGNITAGTFLMYSQAISFKTVFPKKSWKFAMGTAIPTILLLLSASFYQAFGSFITVIAYIMAVFGGIVISDFFFVKKQKLSIKDLYDTNGNYYYWRGVNPSAIVSFIVGTIVYWSLYNPVMDTSSGLFYYISAGIPAYFTAGISYYISAKFIFSFHTDRVVEENTLVSKGKSAV</sequence>
<feature type="transmembrane region" description="Helical" evidence="6">
    <location>
        <begin position="219"/>
        <end position="238"/>
    </location>
</feature>
<feature type="transmembrane region" description="Helical" evidence="6">
    <location>
        <begin position="329"/>
        <end position="349"/>
    </location>
</feature>
<dbReference type="GO" id="GO:0015209">
    <property type="term" value="F:cytosine transmembrane transporter activity"/>
    <property type="evidence" value="ECO:0007669"/>
    <property type="project" value="InterPro"/>
</dbReference>
<evidence type="ECO:0000256" key="2">
    <source>
        <dbReference type="ARBA" id="ARBA00008974"/>
    </source>
</evidence>
<feature type="transmembrane region" description="Helical" evidence="6">
    <location>
        <begin position="429"/>
        <end position="449"/>
    </location>
</feature>
<dbReference type="InterPro" id="IPR001248">
    <property type="entry name" value="Pur-cyt_permease"/>
</dbReference>
<evidence type="ECO:0000313" key="10">
    <source>
        <dbReference type="Proteomes" id="UP000680670"/>
    </source>
</evidence>
<feature type="transmembrane region" description="Helical" evidence="6">
    <location>
        <begin position="105"/>
        <end position="125"/>
    </location>
</feature>
<feature type="transmembrane region" description="Helical" evidence="6">
    <location>
        <begin position="355"/>
        <end position="376"/>
    </location>
</feature>
<feature type="transmembrane region" description="Helical" evidence="6">
    <location>
        <begin position="62"/>
        <end position="84"/>
    </location>
</feature>
<dbReference type="PANTHER" id="PTHR30569">
    <property type="entry name" value="CYTOSINE TRANSPORTER CODB"/>
    <property type="match status" value="1"/>
</dbReference>
<dbReference type="RefSeq" id="WP_120119522.1">
    <property type="nucleotide sequence ID" value="NZ_BORI01000001.1"/>
</dbReference>
<dbReference type="EMBL" id="BORJ01000002">
    <property type="protein sequence ID" value="GIN95324.1"/>
    <property type="molecule type" value="Genomic_DNA"/>
</dbReference>
<feature type="transmembrane region" description="Helical" evidence="6">
    <location>
        <begin position="396"/>
        <end position="417"/>
    </location>
</feature>
<evidence type="ECO:0000256" key="4">
    <source>
        <dbReference type="ARBA" id="ARBA00022989"/>
    </source>
</evidence>